<evidence type="ECO:0000313" key="1">
    <source>
        <dbReference type="EMBL" id="KAH0564440.1"/>
    </source>
</evidence>
<accession>A0AAV7J3B8</accession>
<keyword evidence="2" id="KW-1185">Reference proteome</keyword>
<reference evidence="1 2" key="1">
    <citation type="journal article" date="2021" name="J. Hered.">
        <title>A chromosome-level genome assembly of the parasitoid wasp, Cotesia glomerata (Hymenoptera: Braconidae).</title>
        <authorList>
            <person name="Pinto B.J."/>
            <person name="Weis J.J."/>
            <person name="Gamble T."/>
            <person name="Ode P.J."/>
            <person name="Paul R."/>
            <person name="Zaspel J.M."/>
        </authorList>
    </citation>
    <scope>NUCLEOTIDE SEQUENCE [LARGE SCALE GENOMIC DNA]</scope>
    <source>
        <strain evidence="1">CgM1</strain>
    </source>
</reference>
<sequence length="243" mass="26664">MLTLSEGSEEEKGPFFTAKSNSIKITATSYSAAAKAGQLFAVNARAQFPIIVRNAPSKYEGGSSDDVLSMSTHACLLFCFYNSSVIHPSEGAEAERLFYSLGLSLGKSIQRTLLRLLHWMMRAGCGWVHRQTLPAHAVRRTLTPTFFLDLSFLKTMISPIDQKNFALQGISSPFKSGFKTTIASKGIAYSLNRWRIHWEIGSHVKTSSSSIIEKRREGLSNVRILPSVHGYLLSGLLAASSSS</sequence>
<dbReference type="Proteomes" id="UP000826195">
    <property type="component" value="Unassembled WGS sequence"/>
</dbReference>
<name>A0AAV7J3B8_COTGL</name>
<dbReference type="AlphaFoldDB" id="A0AAV7J3B8"/>
<dbReference type="EMBL" id="JAHXZJ010000002">
    <property type="protein sequence ID" value="KAH0564440.1"/>
    <property type="molecule type" value="Genomic_DNA"/>
</dbReference>
<evidence type="ECO:0000313" key="2">
    <source>
        <dbReference type="Proteomes" id="UP000826195"/>
    </source>
</evidence>
<organism evidence="1 2">
    <name type="scientific">Cotesia glomerata</name>
    <name type="common">Lepidopteran parasitic wasp</name>
    <name type="synonym">Apanteles glomeratus</name>
    <dbReference type="NCBI Taxonomy" id="32391"/>
    <lineage>
        <taxon>Eukaryota</taxon>
        <taxon>Metazoa</taxon>
        <taxon>Ecdysozoa</taxon>
        <taxon>Arthropoda</taxon>
        <taxon>Hexapoda</taxon>
        <taxon>Insecta</taxon>
        <taxon>Pterygota</taxon>
        <taxon>Neoptera</taxon>
        <taxon>Endopterygota</taxon>
        <taxon>Hymenoptera</taxon>
        <taxon>Apocrita</taxon>
        <taxon>Ichneumonoidea</taxon>
        <taxon>Braconidae</taxon>
        <taxon>Microgastrinae</taxon>
        <taxon>Cotesia</taxon>
    </lineage>
</organism>
<comment type="caution">
    <text evidence="1">The sequence shown here is derived from an EMBL/GenBank/DDBJ whole genome shotgun (WGS) entry which is preliminary data.</text>
</comment>
<gene>
    <name evidence="1" type="ORF">KQX54_012095</name>
</gene>
<protein>
    <submittedName>
        <fullName evidence="1">Uncharacterized protein</fullName>
    </submittedName>
</protein>
<proteinExistence type="predicted"/>